<gene>
    <name evidence="1" type="ORF">PRUB_b0046</name>
</gene>
<dbReference type="InterPro" id="IPR054222">
    <property type="entry name" value="DUF6942"/>
</dbReference>
<sequence length="187" mass="21671">MNLPTYGFGAEQGLLAIYIERPPKLAEFQKLNKVIALQAGEIDYINRQCGNGWRKVFNVYAKFIAELSHPDHDFTNQPEYYPSWQKYRDKRLLQQGCQEALLFSAPDLAANRYDWHIIAGRTYAKILLRDHIFTNSLHWLDEEFAIDPVNKLLICPYLDYRQLSNIKISKLVELLNTGLPDLLPDAS</sequence>
<evidence type="ECO:0000313" key="2">
    <source>
        <dbReference type="Proteomes" id="UP000016480"/>
    </source>
</evidence>
<dbReference type="Proteomes" id="UP000016480">
    <property type="component" value="Unassembled WGS sequence"/>
</dbReference>
<organism evidence="1 2">
    <name type="scientific">Pseudoalteromonas rubra</name>
    <dbReference type="NCBI Taxonomy" id="43658"/>
    <lineage>
        <taxon>Bacteria</taxon>
        <taxon>Pseudomonadati</taxon>
        <taxon>Pseudomonadota</taxon>
        <taxon>Gammaproteobacteria</taxon>
        <taxon>Alteromonadales</taxon>
        <taxon>Pseudoalteromonadaceae</taxon>
        <taxon>Pseudoalteromonas</taxon>
    </lineage>
</organism>
<protein>
    <submittedName>
        <fullName evidence="1">Uncharacterized protein</fullName>
    </submittedName>
</protein>
<comment type="caution">
    <text evidence="1">The sequence shown here is derived from an EMBL/GenBank/DDBJ whole genome shotgun (WGS) entry which is preliminary data.</text>
</comment>
<accession>A0A8T0C149</accession>
<dbReference type="GeneID" id="61359940"/>
<dbReference type="RefSeq" id="WP_010381411.1">
    <property type="nucleotide sequence ID" value="NZ_AHCD03000044.1"/>
</dbReference>
<name>A0A8T0C149_9GAMM</name>
<dbReference type="Pfam" id="PF22098">
    <property type="entry name" value="DUF6942"/>
    <property type="match status" value="1"/>
</dbReference>
<dbReference type="EMBL" id="AHCD03000044">
    <property type="protein sequence ID" value="KAF7780978.1"/>
    <property type="molecule type" value="Genomic_DNA"/>
</dbReference>
<evidence type="ECO:0000313" key="1">
    <source>
        <dbReference type="EMBL" id="KAF7780978.1"/>
    </source>
</evidence>
<reference evidence="1 2" key="1">
    <citation type="journal article" date="2012" name="J. Bacteriol.">
        <title>Genome sequence of the cycloprodigiosin-producing bacterial strain Pseudoalteromonas rubra ATCC 29570(T).</title>
        <authorList>
            <person name="Xie B.B."/>
            <person name="Shu Y.L."/>
            <person name="Qin Q.L."/>
            <person name="Rong J.C."/>
            <person name="Zhang X.Y."/>
            <person name="Chen X.L."/>
            <person name="Zhou B.C."/>
            <person name="Zhang Y.Z."/>
        </authorList>
    </citation>
    <scope>NUCLEOTIDE SEQUENCE [LARGE SCALE GENOMIC DNA]</scope>
    <source>
        <strain evidence="1 2">DSM 6842</strain>
    </source>
</reference>
<dbReference type="AlphaFoldDB" id="A0A8T0C149"/>
<proteinExistence type="predicted"/>